<keyword evidence="4" id="KW-1133">Transmembrane helix</keyword>
<reference evidence="6" key="1">
    <citation type="submission" date="2020-05" db="EMBL/GenBank/DDBJ databases">
        <authorList>
            <person name="Chiriac C."/>
            <person name="Salcher M."/>
            <person name="Ghai R."/>
            <person name="Kavagutti S V."/>
        </authorList>
    </citation>
    <scope>NUCLEOTIDE SEQUENCE</scope>
</reference>
<dbReference type="InterPro" id="IPR023353">
    <property type="entry name" value="LemA-like_dom_sf"/>
</dbReference>
<comment type="similarity">
    <text evidence="2">Belongs to the LemA family.</text>
</comment>
<proteinExistence type="inferred from homology"/>
<sequence length="43" mass="5001">MRELNTAVKTVPTNFFAGFAKVNERELYEVEDPQDRKAPNVKF</sequence>
<evidence type="ECO:0000256" key="3">
    <source>
        <dbReference type="ARBA" id="ARBA00022692"/>
    </source>
</evidence>
<evidence type="ECO:0000256" key="4">
    <source>
        <dbReference type="ARBA" id="ARBA00022989"/>
    </source>
</evidence>
<dbReference type="Gene3D" id="1.20.1440.20">
    <property type="entry name" value="LemA-like domain"/>
    <property type="match status" value="1"/>
</dbReference>
<dbReference type="EMBL" id="CAFBLC010000069">
    <property type="protein sequence ID" value="CAB4858041.1"/>
    <property type="molecule type" value="Genomic_DNA"/>
</dbReference>
<comment type="subcellular location">
    <subcellularLocation>
        <location evidence="1">Membrane</location>
        <topology evidence="1">Single-pass membrane protein</topology>
    </subcellularLocation>
</comment>
<dbReference type="InterPro" id="IPR007156">
    <property type="entry name" value="MamQ_LemA"/>
</dbReference>
<dbReference type="GO" id="GO:0016020">
    <property type="term" value="C:membrane"/>
    <property type="evidence" value="ECO:0007669"/>
    <property type="project" value="UniProtKB-SubCell"/>
</dbReference>
<name>A0A6J7CJY9_9ZZZZ</name>
<evidence type="ECO:0000256" key="1">
    <source>
        <dbReference type="ARBA" id="ARBA00004167"/>
    </source>
</evidence>
<keyword evidence="5" id="KW-0472">Membrane</keyword>
<dbReference type="AlphaFoldDB" id="A0A6J7CJY9"/>
<dbReference type="Pfam" id="PF04011">
    <property type="entry name" value="LemA"/>
    <property type="match status" value="1"/>
</dbReference>
<evidence type="ECO:0000256" key="2">
    <source>
        <dbReference type="ARBA" id="ARBA00008854"/>
    </source>
</evidence>
<evidence type="ECO:0000313" key="6">
    <source>
        <dbReference type="EMBL" id="CAB4858041.1"/>
    </source>
</evidence>
<accession>A0A6J7CJY9</accession>
<evidence type="ECO:0000256" key="5">
    <source>
        <dbReference type="ARBA" id="ARBA00023136"/>
    </source>
</evidence>
<gene>
    <name evidence="6" type="ORF">UFOPK3288_01395</name>
</gene>
<keyword evidence="3" id="KW-0812">Transmembrane</keyword>
<organism evidence="6">
    <name type="scientific">freshwater metagenome</name>
    <dbReference type="NCBI Taxonomy" id="449393"/>
    <lineage>
        <taxon>unclassified sequences</taxon>
        <taxon>metagenomes</taxon>
        <taxon>ecological metagenomes</taxon>
    </lineage>
</organism>
<protein>
    <submittedName>
        <fullName evidence="6">Unannotated protein</fullName>
    </submittedName>
</protein>